<dbReference type="InterPro" id="IPR017850">
    <property type="entry name" value="Alkaline_phosphatase_core_sf"/>
</dbReference>
<evidence type="ECO:0000313" key="3">
    <source>
        <dbReference type="Proteomes" id="UP000585474"/>
    </source>
</evidence>
<evidence type="ECO:0000313" key="2">
    <source>
        <dbReference type="EMBL" id="GFY92087.1"/>
    </source>
</evidence>
<dbReference type="PANTHER" id="PTHR31956">
    <property type="entry name" value="NON-SPECIFIC PHOSPHOLIPASE C4-RELATED"/>
    <property type="match status" value="1"/>
</dbReference>
<comment type="caution">
    <text evidence="2">The sequence shown here is derived from an EMBL/GenBank/DDBJ whole genome shotgun (WGS) entry which is preliminary data.</text>
</comment>
<organism evidence="2 3">
    <name type="scientific">Actinidia rufa</name>
    <dbReference type="NCBI Taxonomy" id="165716"/>
    <lineage>
        <taxon>Eukaryota</taxon>
        <taxon>Viridiplantae</taxon>
        <taxon>Streptophyta</taxon>
        <taxon>Embryophyta</taxon>
        <taxon>Tracheophyta</taxon>
        <taxon>Spermatophyta</taxon>
        <taxon>Magnoliopsida</taxon>
        <taxon>eudicotyledons</taxon>
        <taxon>Gunneridae</taxon>
        <taxon>Pentapetalae</taxon>
        <taxon>asterids</taxon>
        <taxon>Ericales</taxon>
        <taxon>Actinidiaceae</taxon>
        <taxon>Actinidia</taxon>
    </lineage>
</organism>
<dbReference type="AlphaFoldDB" id="A0A7J0F2G5"/>
<name>A0A7J0F2G5_9ERIC</name>
<keyword evidence="1" id="KW-0378">Hydrolase</keyword>
<reference evidence="2 3" key="1">
    <citation type="submission" date="2019-07" db="EMBL/GenBank/DDBJ databases">
        <title>De Novo Assembly of kiwifruit Actinidia rufa.</title>
        <authorList>
            <person name="Sugita-Konishi S."/>
            <person name="Sato K."/>
            <person name="Mori E."/>
            <person name="Abe Y."/>
            <person name="Kisaki G."/>
            <person name="Hamano K."/>
            <person name="Suezawa K."/>
            <person name="Otani M."/>
            <person name="Fukuda T."/>
            <person name="Manabe T."/>
            <person name="Gomi K."/>
            <person name="Tabuchi M."/>
            <person name="Akimitsu K."/>
            <person name="Kataoka I."/>
        </authorList>
    </citation>
    <scope>NUCLEOTIDE SEQUENCE [LARGE SCALE GENOMIC DNA]</scope>
    <source>
        <strain evidence="3">cv. Fuchu</strain>
    </source>
</reference>
<dbReference type="InterPro" id="IPR007312">
    <property type="entry name" value="Phosphoesterase"/>
</dbReference>
<dbReference type="PANTHER" id="PTHR31956:SF28">
    <property type="entry name" value="NON-SPECIFIC PHOSPHOLIPASE C4-RELATED"/>
    <property type="match status" value="1"/>
</dbReference>
<proteinExistence type="predicted"/>
<dbReference type="GO" id="GO:0016788">
    <property type="term" value="F:hydrolase activity, acting on ester bonds"/>
    <property type="evidence" value="ECO:0007669"/>
    <property type="project" value="InterPro"/>
</dbReference>
<accession>A0A7J0F2G5</accession>
<dbReference type="Proteomes" id="UP000585474">
    <property type="component" value="Unassembled WGS sequence"/>
</dbReference>
<dbReference type="OrthoDB" id="5135119at2759"/>
<evidence type="ECO:0000256" key="1">
    <source>
        <dbReference type="ARBA" id="ARBA00022801"/>
    </source>
</evidence>
<dbReference type="Pfam" id="PF04185">
    <property type="entry name" value="Phosphoesterase"/>
    <property type="match status" value="1"/>
</dbReference>
<gene>
    <name evidence="2" type="ORF">Acr_08g0004830</name>
</gene>
<sequence>MASECPIKTVVLLVQENRSFDHMLGWMKSLNPEIDGVTGAEWNPMSTSDPNSKRLYFGDRSGFVEPDPGHCFEAVFQQVYGVPWTPEASASLEPTMQGFAQQAEAKLKGIVGNL</sequence>
<dbReference type="EMBL" id="BJWL01000008">
    <property type="protein sequence ID" value="GFY92087.1"/>
    <property type="molecule type" value="Genomic_DNA"/>
</dbReference>
<protein>
    <submittedName>
        <fullName evidence="2">Non-specific phospholipase C4</fullName>
    </submittedName>
</protein>
<keyword evidence="3" id="KW-1185">Reference proteome</keyword>
<dbReference type="GO" id="GO:0009395">
    <property type="term" value="P:phospholipid catabolic process"/>
    <property type="evidence" value="ECO:0007669"/>
    <property type="project" value="TreeGrafter"/>
</dbReference>
<dbReference type="Gene3D" id="3.40.720.10">
    <property type="entry name" value="Alkaline Phosphatase, subunit A"/>
    <property type="match status" value="1"/>
</dbReference>